<gene>
    <name evidence="1" type="ORF">AsFPU1_2053</name>
</gene>
<dbReference type="EMBL" id="BDQK01000013">
    <property type="protein sequence ID" value="GBF80649.1"/>
    <property type="molecule type" value="Genomic_DNA"/>
</dbReference>
<organism evidence="1 2">
    <name type="scientific">Aphanothece sacrum FPU1</name>
    <dbReference type="NCBI Taxonomy" id="1920663"/>
    <lineage>
        <taxon>Bacteria</taxon>
        <taxon>Bacillati</taxon>
        <taxon>Cyanobacteriota</taxon>
        <taxon>Cyanophyceae</taxon>
        <taxon>Oscillatoriophycideae</taxon>
        <taxon>Chroococcales</taxon>
        <taxon>Aphanothecaceae</taxon>
        <taxon>Aphanothece</taxon>
    </lineage>
</organism>
<name>A0A401IHD6_APHSA</name>
<reference evidence="2" key="1">
    <citation type="submission" date="2017-05" db="EMBL/GenBank/DDBJ databases">
        <title>Physiological properties and genetic analysis related to exopolysaccharide production of fresh-water unicellular cyanobacterium Aphanothece sacrum, Suizenji Nori, that has been cultured as a food source in Japan.</title>
        <authorList>
            <person name="Kanesaki Y."/>
            <person name="Yoshikawa S."/>
            <person name="Ohki K."/>
        </authorList>
    </citation>
    <scope>NUCLEOTIDE SEQUENCE [LARGE SCALE GENOMIC DNA]</scope>
    <source>
        <strain evidence="2">FPU1</strain>
    </source>
</reference>
<protein>
    <submittedName>
        <fullName evidence="1">Uncharacterized protein</fullName>
    </submittedName>
</protein>
<evidence type="ECO:0000313" key="1">
    <source>
        <dbReference type="EMBL" id="GBF80649.1"/>
    </source>
</evidence>
<evidence type="ECO:0000313" key="2">
    <source>
        <dbReference type="Proteomes" id="UP000287247"/>
    </source>
</evidence>
<accession>A0A401IHD6</accession>
<proteinExistence type="predicted"/>
<dbReference type="Proteomes" id="UP000287247">
    <property type="component" value="Unassembled WGS sequence"/>
</dbReference>
<sequence>MPNITISDLTPAGSDLFSDSESYLHELKDVEINATRGGITPWLLVVAFTLIAFDAK</sequence>
<dbReference type="RefSeq" id="WP_172957398.1">
    <property type="nucleotide sequence ID" value="NZ_BDQK01000013.1"/>
</dbReference>
<dbReference type="AlphaFoldDB" id="A0A401IHD6"/>
<comment type="caution">
    <text evidence="1">The sequence shown here is derived from an EMBL/GenBank/DDBJ whole genome shotgun (WGS) entry which is preliminary data.</text>
</comment>
<keyword evidence="2" id="KW-1185">Reference proteome</keyword>